<dbReference type="Proteomes" id="UP000423257">
    <property type="component" value="Unassembled WGS sequence"/>
</dbReference>
<dbReference type="Proteomes" id="UP000199129">
    <property type="component" value="Unassembled WGS sequence"/>
</dbReference>
<proteinExistence type="predicted"/>
<reference evidence="3 4" key="1">
    <citation type="submission" date="2016-10" db="EMBL/GenBank/DDBJ databases">
        <authorList>
            <person name="de Groot N.N."/>
        </authorList>
    </citation>
    <scope>NUCLEOTIDE SEQUENCE [LARGE SCALE GENOMIC DNA]</scope>
    <source>
        <strain evidence="3 4">BS3265</strain>
    </source>
</reference>
<keyword evidence="5" id="KW-1185">Reference proteome</keyword>
<evidence type="ECO:0000313" key="6">
    <source>
        <dbReference type="Proteomes" id="UP000423257"/>
    </source>
</evidence>
<sequence>MKLIMDFKADWHETLREIMKSEWDLDTKAITEDVPVHYFNAAQRRITTTPRKVLVSDTFQCPAEHLRGWEQIKLSVIEGKDLNPHLSKLIGKVKKTDLLLSDWGVHHLHLGTVLEGQYMARTGPLLFARVTADIFYAIDVYTHDDFADAEIVEVVHRNWPESIEHWALRGMQPKETLTSDQRETLRKKRYNSFVQVKDGTTYAPIGGGYMFSGHSIFAITEMDKEHELLECLEQLIPDLMPKLLPELEKRGYSENGDLRVSLVLTNLAYFAHFPQYSIATELQKRRPGPWSAAVSKNAKTLKWA</sequence>
<accession>A0A1H5JZ52</accession>
<reference evidence="2 5" key="2">
    <citation type="submission" date="2018-03" db="EMBL/GenBank/DDBJ databases">
        <title>Draft genome sequence of the type strain of Pseudomonas palleroniana LMG 23076, isolated from rice in Cameroon.</title>
        <authorList>
            <person name="Tambong J.T."/>
        </authorList>
    </citation>
    <scope>NUCLEOTIDE SEQUENCE [LARGE SCALE GENOMIC DNA]</scope>
    <source>
        <strain evidence="2 5">LMG 23076</strain>
    </source>
</reference>
<evidence type="ECO:0000313" key="1">
    <source>
        <dbReference type="EMBL" id="KAB0563656.1"/>
    </source>
</evidence>
<gene>
    <name evidence="2" type="ORF">C9383_22855</name>
    <name evidence="1" type="ORF">F7R03_25885</name>
    <name evidence="3" type="ORF">SAMN04490198_1945</name>
</gene>
<dbReference type="EMBL" id="FNUA01000002">
    <property type="protein sequence ID" value="SEE57584.1"/>
    <property type="molecule type" value="Genomic_DNA"/>
</dbReference>
<organism evidence="3 4">
    <name type="scientific">Pseudomonas palleroniana</name>
    <dbReference type="NCBI Taxonomy" id="191390"/>
    <lineage>
        <taxon>Bacteria</taxon>
        <taxon>Pseudomonadati</taxon>
        <taxon>Pseudomonadota</taxon>
        <taxon>Gammaproteobacteria</taxon>
        <taxon>Pseudomonadales</taxon>
        <taxon>Pseudomonadaceae</taxon>
        <taxon>Pseudomonas</taxon>
    </lineage>
</organism>
<dbReference type="EMBL" id="VZPQ01000024">
    <property type="protein sequence ID" value="KAB0563656.1"/>
    <property type="molecule type" value="Genomic_DNA"/>
</dbReference>
<evidence type="ECO:0000313" key="5">
    <source>
        <dbReference type="Proteomes" id="UP000240476"/>
    </source>
</evidence>
<evidence type="ECO:0000313" key="2">
    <source>
        <dbReference type="EMBL" id="PTC22637.1"/>
    </source>
</evidence>
<name>A0A1H5JZ52_9PSED</name>
<dbReference type="AlphaFoldDB" id="A0A1H5JZ52"/>
<dbReference type="RefSeq" id="WP_090367404.1">
    <property type="nucleotide sequence ID" value="NZ_FNUA01000002.1"/>
</dbReference>
<reference evidence="1 6" key="3">
    <citation type="submission" date="2019-09" db="EMBL/GenBank/DDBJ databases">
        <title>Draft genome sequences of 48 bacterial type strains from the CCUG.</title>
        <authorList>
            <person name="Tunovic T."/>
            <person name="Pineiro-Iglesias B."/>
            <person name="Unosson C."/>
            <person name="Inganas E."/>
            <person name="Ohlen M."/>
            <person name="Cardew S."/>
            <person name="Jensie-Markopoulos S."/>
            <person name="Salva-Serra F."/>
            <person name="Jaen-Luchoro D."/>
            <person name="Karlsson R."/>
            <person name="Svensson-Stadler L."/>
            <person name="Chun J."/>
            <person name="Moore E."/>
        </authorList>
    </citation>
    <scope>NUCLEOTIDE SEQUENCE [LARGE SCALE GENOMIC DNA]</scope>
    <source>
        <strain evidence="1 6">CCUG 51524</strain>
    </source>
</reference>
<protein>
    <submittedName>
        <fullName evidence="3">Uncharacterized protein</fullName>
    </submittedName>
</protein>
<evidence type="ECO:0000313" key="4">
    <source>
        <dbReference type="Proteomes" id="UP000199129"/>
    </source>
</evidence>
<dbReference type="Proteomes" id="UP000240476">
    <property type="component" value="Unassembled WGS sequence"/>
</dbReference>
<evidence type="ECO:0000313" key="3">
    <source>
        <dbReference type="EMBL" id="SEE57584.1"/>
    </source>
</evidence>
<dbReference type="EMBL" id="PYWX01000066">
    <property type="protein sequence ID" value="PTC22637.1"/>
    <property type="molecule type" value="Genomic_DNA"/>
</dbReference>